<gene>
    <name evidence="1" type="ORF">TSUD_56690</name>
</gene>
<dbReference type="Pfam" id="PF14223">
    <property type="entry name" value="Retrotran_gag_2"/>
    <property type="match status" value="1"/>
</dbReference>
<dbReference type="PANTHER" id="PTHR35317:SF27">
    <property type="entry name" value="RETROVIRUS-RELATED POL POLYPROTEIN FROM TRANSPOSON TNT 1-94"/>
    <property type="match status" value="1"/>
</dbReference>
<dbReference type="OrthoDB" id="2013098at2759"/>
<dbReference type="Proteomes" id="UP000242715">
    <property type="component" value="Unassembled WGS sequence"/>
</dbReference>
<keyword evidence="2" id="KW-1185">Reference proteome</keyword>
<evidence type="ECO:0000313" key="1">
    <source>
        <dbReference type="EMBL" id="GAU35792.1"/>
    </source>
</evidence>
<reference evidence="2" key="1">
    <citation type="journal article" date="2017" name="Front. Plant Sci.">
        <title>Climate Clever Clovers: New Paradigm to Reduce the Environmental Footprint of Ruminants by Breeding Low Methanogenic Forages Utilizing Haplotype Variation.</title>
        <authorList>
            <person name="Kaur P."/>
            <person name="Appels R."/>
            <person name="Bayer P.E."/>
            <person name="Keeble-Gagnere G."/>
            <person name="Wang J."/>
            <person name="Hirakawa H."/>
            <person name="Shirasawa K."/>
            <person name="Vercoe P."/>
            <person name="Stefanova K."/>
            <person name="Durmic Z."/>
            <person name="Nichols P."/>
            <person name="Revell C."/>
            <person name="Isobe S.N."/>
            <person name="Edwards D."/>
            <person name="Erskine W."/>
        </authorList>
    </citation>
    <scope>NUCLEOTIDE SEQUENCE [LARGE SCALE GENOMIC DNA]</scope>
    <source>
        <strain evidence="2">cv. Daliak</strain>
    </source>
</reference>
<accession>A0A2Z6NGL7</accession>
<protein>
    <recommendedName>
        <fullName evidence="3">Retrovirus-related Pol polyprotein from transposon TNT 1-94</fullName>
    </recommendedName>
</protein>
<dbReference type="AlphaFoldDB" id="A0A2Z6NGL7"/>
<evidence type="ECO:0008006" key="3">
    <source>
        <dbReference type="Google" id="ProtNLM"/>
    </source>
</evidence>
<dbReference type="PANTHER" id="PTHR35317">
    <property type="entry name" value="OS04G0629600 PROTEIN"/>
    <property type="match status" value="1"/>
</dbReference>
<organism evidence="1 2">
    <name type="scientific">Trifolium subterraneum</name>
    <name type="common">Subterranean clover</name>
    <dbReference type="NCBI Taxonomy" id="3900"/>
    <lineage>
        <taxon>Eukaryota</taxon>
        <taxon>Viridiplantae</taxon>
        <taxon>Streptophyta</taxon>
        <taxon>Embryophyta</taxon>
        <taxon>Tracheophyta</taxon>
        <taxon>Spermatophyta</taxon>
        <taxon>Magnoliopsida</taxon>
        <taxon>eudicotyledons</taxon>
        <taxon>Gunneridae</taxon>
        <taxon>Pentapetalae</taxon>
        <taxon>rosids</taxon>
        <taxon>fabids</taxon>
        <taxon>Fabales</taxon>
        <taxon>Fabaceae</taxon>
        <taxon>Papilionoideae</taxon>
        <taxon>50 kb inversion clade</taxon>
        <taxon>NPAAA clade</taxon>
        <taxon>Hologalegina</taxon>
        <taxon>IRL clade</taxon>
        <taxon>Trifolieae</taxon>
        <taxon>Trifolium</taxon>
    </lineage>
</organism>
<name>A0A2Z6NGL7_TRISU</name>
<sequence>MLVGISRPIILAQRWGFFQSTWERNVHDSPRKRSSVRLISTVRRFPPGGISSIASTKRGFTVPSRRTIISSRRCAVVPWRGRAIVPPRMLPDRTQWPIRILSRCMSQGPRPRSRAVVFRSCPCRLMVLTNEAITTSIGAPSGTCGTTSGSSGAGSCYSGGTSSGVTCACVAVPSDVTDASKPSCWWCGGFWGLFSPMNWWFAPAIGREMGFFRCTVILSFVKSNATAGGCVPADTPTLKSVEGRRTLTNGQWDCACTLDHARRPRRGCPQRIGHFRPSPEQPEAPFYLTTGFSYRFRSSLSNNRSKLHKVCVFFACASMAESSNFMQPSIPRFDGHYDHWAMLMENLLRSKEYWSLIEEGIVTAPAGAMLEQLKVADESRLKDLKVKNFLFQAVDRTILEIILTRNTTKQIWDSMRQKYQGSTKVKRAQLQALKKYFEVLNMKIGESIEEYFSRTLAIANKMSAHGETMTQGTIVEKMLRSLTSRFNYVVCSIEQSYDVTTMSVDELQSSLLVQEQRMKNQKDEKQFLKLIGAFVFNEFFYLSSFMHGFILYNDTLYMLKVPLSSTPFLTDLDDMNLPLHWSSHHVFKHNGNILRRGLIRIVDVKIVVASECIQYGF</sequence>
<evidence type="ECO:0000313" key="2">
    <source>
        <dbReference type="Proteomes" id="UP000242715"/>
    </source>
</evidence>
<proteinExistence type="predicted"/>
<dbReference type="EMBL" id="DF973604">
    <property type="protein sequence ID" value="GAU35792.1"/>
    <property type="molecule type" value="Genomic_DNA"/>
</dbReference>